<evidence type="ECO:0000256" key="5">
    <source>
        <dbReference type="SAM" id="Phobius"/>
    </source>
</evidence>
<gene>
    <name evidence="6" type="ORF">ACFQO8_11510</name>
</gene>
<evidence type="ECO:0000256" key="1">
    <source>
        <dbReference type="ARBA" id="ARBA00004141"/>
    </source>
</evidence>
<protein>
    <submittedName>
        <fullName evidence="6">DoxX family membrane protein</fullName>
    </submittedName>
</protein>
<organism evidence="6 7">
    <name type="scientific">Exiguobacterium aestuarii</name>
    <dbReference type="NCBI Taxonomy" id="273527"/>
    <lineage>
        <taxon>Bacteria</taxon>
        <taxon>Bacillati</taxon>
        <taxon>Bacillota</taxon>
        <taxon>Bacilli</taxon>
        <taxon>Bacillales</taxon>
        <taxon>Bacillales Family XII. Incertae Sedis</taxon>
        <taxon>Exiguobacterium</taxon>
    </lineage>
</organism>
<keyword evidence="2 5" id="KW-0812">Transmembrane</keyword>
<feature type="transmembrane region" description="Helical" evidence="5">
    <location>
        <begin position="87"/>
        <end position="107"/>
    </location>
</feature>
<dbReference type="RefSeq" id="WP_214790228.1">
    <property type="nucleotide sequence ID" value="NZ_JANIEL010000044.1"/>
</dbReference>
<evidence type="ECO:0000256" key="2">
    <source>
        <dbReference type="ARBA" id="ARBA00022692"/>
    </source>
</evidence>
<evidence type="ECO:0000256" key="4">
    <source>
        <dbReference type="ARBA" id="ARBA00023136"/>
    </source>
</evidence>
<dbReference type="EMBL" id="JBHTCE010000002">
    <property type="protein sequence ID" value="MFC7390771.1"/>
    <property type="molecule type" value="Genomic_DNA"/>
</dbReference>
<keyword evidence="7" id="KW-1185">Reference proteome</keyword>
<dbReference type="PANTHER" id="PTHR39157:SF1">
    <property type="entry name" value="DOXX FAMILY PROTEIN"/>
    <property type="match status" value="1"/>
</dbReference>
<keyword evidence="4 5" id="KW-0472">Membrane</keyword>
<proteinExistence type="predicted"/>
<accession>A0ABW2PR40</accession>
<name>A0ABW2PR40_9BACL</name>
<dbReference type="PANTHER" id="PTHR39157">
    <property type="entry name" value="INTEGRAL MEMBRANE PROTEIN-RELATED"/>
    <property type="match status" value="1"/>
</dbReference>
<sequence length="168" mass="18131">MFTKFWQNHNIATAILTVLRVWLGYHWLTAGWGKITGGFGTEGFLNNAVTLATGEHPAVAGWWAAFLENFAIPNAGLFDVLIPYGEFLVGLGLLLGALTRSAAFFGLVMNMAFLLSGTVSTNPTMLIVSVLILVAGHNAGKIGVDGLFLRNFVETKVLHRSPNRQIAS</sequence>
<evidence type="ECO:0000313" key="7">
    <source>
        <dbReference type="Proteomes" id="UP001596439"/>
    </source>
</evidence>
<comment type="subcellular location">
    <subcellularLocation>
        <location evidence="1">Membrane</location>
        <topology evidence="1">Multi-pass membrane protein</topology>
    </subcellularLocation>
</comment>
<evidence type="ECO:0000256" key="3">
    <source>
        <dbReference type="ARBA" id="ARBA00022989"/>
    </source>
</evidence>
<dbReference type="InterPro" id="IPR032808">
    <property type="entry name" value="DoxX"/>
</dbReference>
<keyword evidence="3 5" id="KW-1133">Transmembrane helix</keyword>
<comment type="caution">
    <text evidence="6">The sequence shown here is derived from an EMBL/GenBank/DDBJ whole genome shotgun (WGS) entry which is preliminary data.</text>
</comment>
<feature type="transmembrane region" description="Helical" evidence="5">
    <location>
        <begin position="113"/>
        <end position="134"/>
    </location>
</feature>
<dbReference type="Pfam" id="PF07681">
    <property type="entry name" value="DoxX"/>
    <property type="match status" value="1"/>
</dbReference>
<reference evidence="7" key="1">
    <citation type="journal article" date="2019" name="Int. J. Syst. Evol. Microbiol.">
        <title>The Global Catalogue of Microorganisms (GCM) 10K type strain sequencing project: providing services to taxonomists for standard genome sequencing and annotation.</title>
        <authorList>
            <consortium name="The Broad Institute Genomics Platform"/>
            <consortium name="The Broad Institute Genome Sequencing Center for Infectious Disease"/>
            <person name="Wu L."/>
            <person name="Ma J."/>
        </authorList>
    </citation>
    <scope>NUCLEOTIDE SEQUENCE [LARGE SCALE GENOMIC DNA]</scope>
    <source>
        <strain evidence="7">CCUG 55590</strain>
    </source>
</reference>
<dbReference type="Proteomes" id="UP001596439">
    <property type="component" value="Unassembled WGS sequence"/>
</dbReference>
<evidence type="ECO:0000313" key="6">
    <source>
        <dbReference type="EMBL" id="MFC7390771.1"/>
    </source>
</evidence>